<reference evidence="2 3" key="1">
    <citation type="submission" date="2019-02" db="EMBL/GenBank/DDBJ databases">
        <title>Draft genome sequences of novel Actinobacteria.</title>
        <authorList>
            <person name="Sahin N."/>
            <person name="Ay H."/>
            <person name="Saygin H."/>
        </authorList>
    </citation>
    <scope>NUCLEOTIDE SEQUENCE [LARGE SCALE GENOMIC DNA]</scope>
    <source>
        <strain evidence="2 3">KC201</strain>
    </source>
</reference>
<keyword evidence="1" id="KW-0812">Transmembrane</keyword>
<proteinExistence type="predicted"/>
<evidence type="ECO:0000256" key="1">
    <source>
        <dbReference type="SAM" id="Phobius"/>
    </source>
</evidence>
<protein>
    <submittedName>
        <fullName evidence="2">Uncharacterized protein</fullName>
    </submittedName>
</protein>
<evidence type="ECO:0000313" key="3">
    <source>
        <dbReference type="Proteomes" id="UP000295157"/>
    </source>
</evidence>
<keyword evidence="3" id="KW-1185">Reference proteome</keyword>
<dbReference type="RefSeq" id="WP_132337638.1">
    <property type="nucleotide sequence ID" value="NZ_SMJZ01000149.1"/>
</dbReference>
<gene>
    <name evidence="2" type="ORF">E1267_30865</name>
</gene>
<accession>A0A4V2XJ91</accession>
<keyword evidence="1" id="KW-1133">Transmembrane helix</keyword>
<feature type="transmembrane region" description="Helical" evidence="1">
    <location>
        <begin position="6"/>
        <end position="28"/>
    </location>
</feature>
<comment type="caution">
    <text evidence="2">The sequence shown here is derived from an EMBL/GenBank/DDBJ whole genome shotgun (WGS) entry which is preliminary data.</text>
</comment>
<dbReference type="Proteomes" id="UP000295157">
    <property type="component" value="Unassembled WGS sequence"/>
</dbReference>
<organism evidence="2 3">
    <name type="scientific">Nonomuraea longispora</name>
    <dbReference type="NCBI Taxonomy" id="1848320"/>
    <lineage>
        <taxon>Bacteria</taxon>
        <taxon>Bacillati</taxon>
        <taxon>Actinomycetota</taxon>
        <taxon>Actinomycetes</taxon>
        <taxon>Streptosporangiales</taxon>
        <taxon>Streptosporangiaceae</taxon>
        <taxon>Nonomuraea</taxon>
    </lineage>
</organism>
<dbReference type="AlphaFoldDB" id="A0A4V2XJ91"/>
<evidence type="ECO:0000313" key="2">
    <source>
        <dbReference type="EMBL" id="TDC01796.1"/>
    </source>
</evidence>
<keyword evidence="1" id="KW-0472">Membrane</keyword>
<sequence length="83" mass="9889">MPTDTLLTSVAIMIPILLTLRYAYLCYARPFREHGRCRGTGRIPYLFGRGWRFCPHCNGTGLRLRIGRRMWNRTRRLYRDGNR</sequence>
<dbReference type="EMBL" id="SMJZ01000149">
    <property type="protein sequence ID" value="TDC01796.1"/>
    <property type="molecule type" value="Genomic_DNA"/>
</dbReference>
<name>A0A4V2XJ91_9ACTN</name>
<dbReference type="OrthoDB" id="3398186at2"/>